<feature type="transmembrane region" description="Helical" evidence="1">
    <location>
        <begin position="254"/>
        <end position="273"/>
    </location>
</feature>
<feature type="transmembrane region" description="Helical" evidence="1">
    <location>
        <begin position="33"/>
        <end position="65"/>
    </location>
</feature>
<keyword evidence="1" id="KW-1133">Transmembrane helix</keyword>
<evidence type="ECO:0000313" key="3">
    <source>
        <dbReference type="Proteomes" id="UP001595778"/>
    </source>
</evidence>
<feature type="transmembrane region" description="Helical" evidence="1">
    <location>
        <begin position="7"/>
        <end position="27"/>
    </location>
</feature>
<feature type="transmembrane region" description="Helical" evidence="1">
    <location>
        <begin position="353"/>
        <end position="372"/>
    </location>
</feature>
<feature type="transmembrane region" description="Helical" evidence="1">
    <location>
        <begin position="218"/>
        <end position="234"/>
    </location>
</feature>
<feature type="transmembrane region" description="Helical" evidence="1">
    <location>
        <begin position="77"/>
        <end position="97"/>
    </location>
</feature>
<dbReference type="PANTHER" id="PTHR37422:SF13">
    <property type="entry name" value="LIPOPOLYSACCHARIDE BIOSYNTHESIS PROTEIN PA4999-RELATED"/>
    <property type="match status" value="1"/>
</dbReference>
<gene>
    <name evidence="2" type="ORF">ACFO0G_13690</name>
</gene>
<feature type="transmembrane region" description="Helical" evidence="1">
    <location>
        <begin position="103"/>
        <end position="121"/>
    </location>
</feature>
<organism evidence="2 3">
    <name type="scientific">Arthrobacter sedimenti</name>
    <dbReference type="NCBI Taxonomy" id="2694931"/>
    <lineage>
        <taxon>Bacteria</taxon>
        <taxon>Bacillati</taxon>
        <taxon>Actinomycetota</taxon>
        <taxon>Actinomycetes</taxon>
        <taxon>Micrococcales</taxon>
        <taxon>Micrococcaceae</taxon>
        <taxon>Arthrobacter</taxon>
    </lineage>
</organism>
<dbReference type="RefSeq" id="WP_286400576.1">
    <property type="nucleotide sequence ID" value="NZ_JBHSDQ010000005.1"/>
</dbReference>
<dbReference type="InterPro" id="IPR051533">
    <property type="entry name" value="WaaL-like"/>
</dbReference>
<feature type="transmembrane region" description="Helical" evidence="1">
    <location>
        <begin position="379"/>
        <end position="408"/>
    </location>
</feature>
<comment type="caution">
    <text evidence="2">The sequence shown here is derived from an EMBL/GenBank/DDBJ whole genome shotgun (WGS) entry which is preliminary data.</text>
</comment>
<feature type="transmembrane region" description="Helical" evidence="1">
    <location>
        <begin position="128"/>
        <end position="149"/>
    </location>
</feature>
<keyword evidence="2" id="KW-0436">Ligase</keyword>
<evidence type="ECO:0000256" key="1">
    <source>
        <dbReference type="SAM" id="Phobius"/>
    </source>
</evidence>
<dbReference type="GO" id="GO:0016874">
    <property type="term" value="F:ligase activity"/>
    <property type="evidence" value="ECO:0007669"/>
    <property type="project" value="UniProtKB-KW"/>
</dbReference>
<dbReference type="Proteomes" id="UP001595778">
    <property type="component" value="Unassembled WGS sequence"/>
</dbReference>
<keyword evidence="1" id="KW-0812">Transmembrane</keyword>
<reference evidence="3" key="1">
    <citation type="journal article" date="2019" name="Int. J. Syst. Evol. Microbiol.">
        <title>The Global Catalogue of Microorganisms (GCM) 10K type strain sequencing project: providing services to taxonomists for standard genome sequencing and annotation.</title>
        <authorList>
            <consortium name="The Broad Institute Genomics Platform"/>
            <consortium name="The Broad Institute Genome Sequencing Center for Infectious Disease"/>
            <person name="Wu L."/>
            <person name="Ma J."/>
        </authorList>
    </citation>
    <scope>NUCLEOTIDE SEQUENCE [LARGE SCALE GENOMIC DNA]</scope>
    <source>
        <strain evidence="3">PJ61</strain>
    </source>
</reference>
<proteinExistence type="predicted"/>
<sequence>MGLFTQALYLEVAFAAVVLGLVAVLTHPRRRQILAFLLGVSAGLVAVQVFRVHVFTFLAVGWVLLPGRARNRGTPRLIAALLAAALLLASTTLLGDLVNSPTLGLQLLGLAASAALITFASSRRDAAAMLWGLLVVSTFGSIVGVLQVFHVIPMDLWHLDVSAIGRPTGIYPEPDWLGMFSGAGVLLSWRLSMARAWKVVFFLPNVTVFVLAMARASWIALLVCIAAAGVASVIQRSRGAINTAESGPRRGRRAAVVIASVAAVLALSAIPQLQEDVTTRASTMIGTVQEHDISGQARIRQNDSLLQLATSIPIYGHGLSAAGRVGVWGQIDTLGESQNNVASNWVLGMWVDGALFAVPLIVFLVGLAFARVRSISGQLLLFTLVSSLFSNAVFFPVTWLLVGLAIIASRPNAIGVPTQARRHARHRVEDPLFGLLER</sequence>
<evidence type="ECO:0000313" key="2">
    <source>
        <dbReference type="EMBL" id="MFC4397151.1"/>
    </source>
</evidence>
<dbReference type="PANTHER" id="PTHR37422">
    <property type="entry name" value="TEICHURONIC ACID BIOSYNTHESIS PROTEIN TUAE"/>
    <property type="match status" value="1"/>
</dbReference>
<keyword evidence="1" id="KW-0472">Membrane</keyword>
<protein>
    <submittedName>
        <fullName evidence="2">O-antigen ligase family protein</fullName>
    </submittedName>
</protein>
<dbReference type="EMBL" id="JBHSDQ010000005">
    <property type="protein sequence ID" value="MFC4397151.1"/>
    <property type="molecule type" value="Genomic_DNA"/>
</dbReference>
<accession>A0ABV8WPN7</accession>
<keyword evidence="3" id="KW-1185">Reference proteome</keyword>
<name>A0ABV8WPN7_9MICC</name>